<gene>
    <name evidence="2" type="ORF">KOW79_022077</name>
</gene>
<keyword evidence="3" id="KW-1185">Reference proteome</keyword>
<reference evidence="2 3" key="1">
    <citation type="submission" date="2021-06" db="EMBL/GenBank/DDBJ databases">
        <title>Chromosome-level genome assembly of the red-tail catfish (Hemibagrus wyckioides).</title>
        <authorList>
            <person name="Shao F."/>
        </authorList>
    </citation>
    <scope>NUCLEOTIDE SEQUENCE [LARGE SCALE GENOMIC DNA]</scope>
    <source>
        <strain evidence="2">EC202008001</strain>
        <tissue evidence="2">Blood</tissue>
    </source>
</reference>
<name>A0A9D3N4P4_9TELE</name>
<dbReference type="Proteomes" id="UP000824219">
    <property type="component" value="Linkage Group LG28"/>
</dbReference>
<organism evidence="2 3">
    <name type="scientific">Hemibagrus wyckioides</name>
    <dbReference type="NCBI Taxonomy" id="337641"/>
    <lineage>
        <taxon>Eukaryota</taxon>
        <taxon>Metazoa</taxon>
        <taxon>Chordata</taxon>
        <taxon>Craniata</taxon>
        <taxon>Vertebrata</taxon>
        <taxon>Euteleostomi</taxon>
        <taxon>Actinopterygii</taxon>
        <taxon>Neopterygii</taxon>
        <taxon>Teleostei</taxon>
        <taxon>Ostariophysi</taxon>
        <taxon>Siluriformes</taxon>
        <taxon>Bagridae</taxon>
        <taxon>Hemibagrus</taxon>
    </lineage>
</organism>
<sequence>MKKANDVGEILNVLDFSRVRNDVVGMDFSDLQEGDAVMQKGMDHYDGSDVKVNEEILNENYHHFLSIKNSDDGMDFGDLHHYGFVDVKINLVVLNVEYSFLGMRVFGQHDGDGTVEKMVHGGEILNGDNGRFQNRENVYVRMGCDHHHDGGYEILYEDDFLNVEHHDVCFGGGDVMEKVNDGDENDDYQYAMNDLGFSGIWDNSGPLVVSLHFFFIDKYFFILADLLTWPSSFNKGTVSSPSSSNALLRLEISVQDWECCGRRTPFLNLLFLERLLSEDQEDELDEDDENEEELKEDEDEELEDEEEEVAEDEEDNEPEEEEHEDDVDDEQEEEPTDDIDAFDESVDVLLWDFLLLLWCFLCCLWWC</sequence>
<proteinExistence type="predicted"/>
<dbReference type="AlphaFoldDB" id="A0A9D3N4P4"/>
<evidence type="ECO:0000313" key="3">
    <source>
        <dbReference type="Proteomes" id="UP000824219"/>
    </source>
</evidence>
<comment type="caution">
    <text evidence="2">The sequence shown here is derived from an EMBL/GenBank/DDBJ whole genome shotgun (WGS) entry which is preliminary data.</text>
</comment>
<feature type="region of interest" description="Disordered" evidence="1">
    <location>
        <begin position="280"/>
        <end position="340"/>
    </location>
</feature>
<evidence type="ECO:0000313" key="2">
    <source>
        <dbReference type="EMBL" id="KAG7314774.1"/>
    </source>
</evidence>
<protein>
    <submittedName>
        <fullName evidence="2">Uncharacterized protein</fullName>
    </submittedName>
</protein>
<evidence type="ECO:0000256" key="1">
    <source>
        <dbReference type="SAM" id="MobiDB-lite"/>
    </source>
</evidence>
<accession>A0A9D3N4P4</accession>
<dbReference type="EMBL" id="JAHKSW010000028">
    <property type="protein sequence ID" value="KAG7314774.1"/>
    <property type="molecule type" value="Genomic_DNA"/>
</dbReference>